<evidence type="ECO:0008006" key="5">
    <source>
        <dbReference type="Google" id="ProtNLM"/>
    </source>
</evidence>
<sequence length="291" mass="32724">MPIRYRHACIVSLLTILFAAPALAVDLQPGDLRAPKIGMNFTQFILQQSNFKGRYVHGQLQPGDPQLEISHLFWRVGRVFDAAGKPLLFFAQTPVSSVQPAGSLSNQESVSGIGDTTFLLALWPYANRETQTYFGVGAYLFAPTGNYHHDRNFNLGDNRYRGALQMGVQAPLTDRSRWMLALDTVWYGENAEFGQRRDTLEKAPLTTAQVSVQYDVLPGYTLAAGYFYSVGGETSLNATRQHDQTELHRYQLTGTAQFSFGKITLQYGGDLETENGWLEDNRLILRYTKYF</sequence>
<comment type="caution">
    <text evidence="3">The sequence shown here is derived from an EMBL/GenBank/DDBJ whole genome shotgun (WGS) entry which is preliminary data.</text>
</comment>
<name>A0A2S7XUL7_9GAMM</name>
<dbReference type="InterPro" id="IPR025737">
    <property type="entry name" value="FApF"/>
</dbReference>
<keyword evidence="1" id="KW-0732">Signal</keyword>
<dbReference type="EMBL" id="PPGH01000014">
    <property type="protein sequence ID" value="PQJ97292.1"/>
    <property type="molecule type" value="Genomic_DNA"/>
</dbReference>
<dbReference type="EMBL" id="PPGH01000013">
    <property type="protein sequence ID" value="PQJ97346.1"/>
    <property type="molecule type" value="Genomic_DNA"/>
</dbReference>
<gene>
    <name evidence="3" type="ORF">CXB77_02110</name>
    <name evidence="2" type="ORF">CXB77_02665</name>
</gene>
<keyword evidence="4" id="KW-1185">Reference proteome</keyword>
<evidence type="ECO:0000313" key="2">
    <source>
        <dbReference type="EMBL" id="PQJ97292.1"/>
    </source>
</evidence>
<proteinExistence type="predicted"/>
<dbReference type="AlphaFoldDB" id="A0A2S7XUL7"/>
<protein>
    <recommendedName>
        <fullName evidence="5">Transporter</fullName>
    </recommendedName>
</protein>
<accession>A0A2S7XUL7</accession>
<dbReference type="OrthoDB" id="191143at2"/>
<evidence type="ECO:0000313" key="4">
    <source>
        <dbReference type="Proteomes" id="UP000239936"/>
    </source>
</evidence>
<organism evidence="3 4">
    <name type="scientific">Chromatium okenii</name>
    <dbReference type="NCBI Taxonomy" id="61644"/>
    <lineage>
        <taxon>Bacteria</taxon>
        <taxon>Pseudomonadati</taxon>
        <taxon>Pseudomonadota</taxon>
        <taxon>Gammaproteobacteria</taxon>
        <taxon>Chromatiales</taxon>
        <taxon>Chromatiaceae</taxon>
        <taxon>Chromatium</taxon>
    </lineage>
</organism>
<feature type="chain" id="PRO_5036049823" description="Transporter" evidence="1">
    <location>
        <begin position="25"/>
        <end position="291"/>
    </location>
</feature>
<dbReference type="RefSeq" id="WP_105072605.1">
    <property type="nucleotide sequence ID" value="NZ_PPGH01000013.1"/>
</dbReference>
<evidence type="ECO:0000313" key="3">
    <source>
        <dbReference type="EMBL" id="PQJ97346.1"/>
    </source>
</evidence>
<reference evidence="3 4" key="1">
    <citation type="submission" date="2018-01" db="EMBL/GenBank/DDBJ databases">
        <title>The complete genome sequence of Chromatium okenii LaCa, a purple sulfur bacterium with a turbulent life.</title>
        <authorList>
            <person name="Luedin S.M."/>
            <person name="Liechti N."/>
            <person name="Storelli N."/>
            <person name="Danza F."/>
            <person name="Wittwer M."/>
            <person name="Pothier J.F."/>
            <person name="Tonolla M.A."/>
        </authorList>
    </citation>
    <scope>NUCLEOTIDE SEQUENCE [LARGE SCALE GENOMIC DNA]</scope>
    <source>
        <strain evidence="3 4">LaCa</strain>
    </source>
</reference>
<dbReference type="Pfam" id="PF13557">
    <property type="entry name" value="Phenol_MetA_deg"/>
    <property type="match status" value="1"/>
</dbReference>
<feature type="signal peptide" evidence="1">
    <location>
        <begin position="1"/>
        <end position="24"/>
    </location>
</feature>
<dbReference type="Proteomes" id="UP000239936">
    <property type="component" value="Unassembled WGS sequence"/>
</dbReference>
<evidence type="ECO:0000256" key="1">
    <source>
        <dbReference type="SAM" id="SignalP"/>
    </source>
</evidence>